<dbReference type="EMBL" id="JAQQWL010000004">
    <property type="protein sequence ID" value="KAK8076319.1"/>
    <property type="molecule type" value="Genomic_DNA"/>
</dbReference>
<proteinExistence type="predicted"/>
<evidence type="ECO:0000313" key="2">
    <source>
        <dbReference type="Proteomes" id="UP001480595"/>
    </source>
</evidence>
<sequence length="106" mass="11428">MIGIIVFWCRGQANVEAEVGVVAAELNHEELLGEDGNSRITAEISHQCLASLVGQFLGPDLDMLRPAGLLVVPLFTEAPNGMAGFQSRARFLVGLDNEHDARLKLS</sequence>
<dbReference type="RefSeq" id="XP_066719278.1">
    <property type="nucleotide sequence ID" value="XM_066855000.1"/>
</dbReference>
<protein>
    <submittedName>
        <fullName evidence="1">Uncharacterized protein</fullName>
    </submittedName>
</protein>
<accession>A0ABR1VYL5</accession>
<keyword evidence="2" id="KW-1185">Reference proteome</keyword>
<gene>
    <name evidence="1" type="ORF">PG994_003591</name>
</gene>
<name>A0ABR1VYL5_9PEZI</name>
<comment type="caution">
    <text evidence="1">The sequence shown here is derived from an EMBL/GenBank/DDBJ whole genome shotgun (WGS) entry which is preliminary data.</text>
</comment>
<dbReference type="Proteomes" id="UP001480595">
    <property type="component" value="Unassembled WGS sequence"/>
</dbReference>
<reference evidence="1 2" key="1">
    <citation type="submission" date="2023-01" db="EMBL/GenBank/DDBJ databases">
        <title>Analysis of 21 Apiospora genomes using comparative genomics revels a genus with tremendous synthesis potential of carbohydrate active enzymes and secondary metabolites.</title>
        <authorList>
            <person name="Sorensen T."/>
        </authorList>
    </citation>
    <scope>NUCLEOTIDE SEQUENCE [LARGE SCALE GENOMIC DNA]</scope>
    <source>
        <strain evidence="1 2">CBS 135458</strain>
    </source>
</reference>
<organism evidence="1 2">
    <name type="scientific">Apiospora phragmitis</name>
    <dbReference type="NCBI Taxonomy" id="2905665"/>
    <lineage>
        <taxon>Eukaryota</taxon>
        <taxon>Fungi</taxon>
        <taxon>Dikarya</taxon>
        <taxon>Ascomycota</taxon>
        <taxon>Pezizomycotina</taxon>
        <taxon>Sordariomycetes</taxon>
        <taxon>Xylariomycetidae</taxon>
        <taxon>Amphisphaeriales</taxon>
        <taxon>Apiosporaceae</taxon>
        <taxon>Apiospora</taxon>
    </lineage>
</organism>
<evidence type="ECO:0000313" key="1">
    <source>
        <dbReference type="EMBL" id="KAK8076319.1"/>
    </source>
</evidence>
<dbReference type="GeneID" id="92088063"/>